<feature type="region of interest" description="Disordered" evidence="1">
    <location>
        <begin position="1"/>
        <end position="22"/>
    </location>
</feature>
<organism evidence="2 3">
    <name type="scientific">Parabacteroides distasonis</name>
    <dbReference type="NCBI Taxonomy" id="823"/>
    <lineage>
        <taxon>Bacteria</taxon>
        <taxon>Pseudomonadati</taxon>
        <taxon>Bacteroidota</taxon>
        <taxon>Bacteroidia</taxon>
        <taxon>Bacteroidales</taxon>
        <taxon>Tannerellaceae</taxon>
        <taxon>Parabacteroides</taxon>
    </lineage>
</organism>
<reference evidence="2 3" key="1">
    <citation type="journal article" date="2019" name="Nat. Med.">
        <title>A library of human gut bacterial isolates paired with longitudinal multiomics data enables mechanistic microbiome research.</title>
        <authorList>
            <person name="Poyet M."/>
            <person name="Groussin M."/>
            <person name="Gibbons S.M."/>
            <person name="Avila-Pacheco J."/>
            <person name="Jiang X."/>
            <person name="Kearney S.M."/>
            <person name="Perrotta A.R."/>
            <person name="Berdy B."/>
            <person name="Zhao S."/>
            <person name="Lieberman T.D."/>
            <person name="Swanson P.K."/>
            <person name="Smith M."/>
            <person name="Roesemann S."/>
            <person name="Alexander J.E."/>
            <person name="Rich S.A."/>
            <person name="Livny J."/>
            <person name="Vlamakis H."/>
            <person name="Clish C."/>
            <person name="Bullock K."/>
            <person name="Deik A."/>
            <person name="Scott J."/>
            <person name="Pierce K.A."/>
            <person name="Xavier R.J."/>
            <person name="Alm E.J."/>
        </authorList>
    </citation>
    <scope>NUCLEOTIDE SEQUENCE [LARGE SCALE GENOMIC DNA]</scope>
    <source>
        <strain evidence="2 3">BIOML-A41</strain>
    </source>
</reference>
<sequence>MQAQQSKPAKPTVGQIMAAKRAKKREQEIERLAKAKIGNKSIDRNKASELEFIQYKNRKAMCEGEPHSEDININDAIKNLLHYQAMIYGHETVSANIYEQLIRAMRVVSAIYKDADLSDTTNQAQAALEKSPRMVDASPNQRRVLLRPLLNLATFAEHYAAIIPAKTCAHIGSYCAAVQLALYTTAYYDRPIEHIEATNRVIRGESIRAIAKEYGVKENQMRLFVLDAAWCLYKMVDAISPIEEPESIPKLRGKEWQQYADVNYLQSAIHHSTNRFLIPFENYTGISLIDYTKFRNDLIKIQKMH</sequence>
<proteinExistence type="predicted"/>
<dbReference type="Proteomes" id="UP000463337">
    <property type="component" value="Unassembled WGS sequence"/>
</dbReference>
<evidence type="ECO:0000313" key="3">
    <source>
        <dbReference type="Proteomes" id="UP000463337"/>
    </source>
</evidence>
<evidence type="ECO:0000256" key="1">
    <source>
        <dbReference type="SAM" id="MobiDB-lite"/>
    </source>
</evidence>
<name>A0A7K0GNH8_PARDI</name>
<protein>
    <submittedName>
        <fullName evidence="2">Uncharacterized protein</fullName>
    </submittedName>
</protein>
<dbReference type="AlphaFoldDB" id="A0A7K0GNH8"/>
<accession>A0A7K0GNH8</accession>
<dbReference type="EMBL" id="WKLT01000090">
    <property type="protein sequence ID" value="MRY60694.1"/>
    <property type="molecule type" value="Genomic_DNA"/>
</dbReference>
<comment type="caution">
    <text evidence="2">The sequence shown here is derived from an EMBL/GenBank/DDBJ whole genome shotgun (WGS) entry which is preliminary data.</text>
</comment>
<dbReference type="RefSeq" id="WP_154398375.1">
    <property type="nucleotide sequence ID" value="NZ_WKLT01000090.1"/>
</dbReference>
<gene>
    <name evidence="2" type="ORF">GKD59_22985</name>
</gene>
<evidence type="ECO:0000313" key="2">
    <source>
        <dbReference type="EMBL" id="MRY60694.1"/>
    </source>
</evidence>